<evidence type="ECO:0000256" key="4">
    <source>
        <dbReference type="RuleBase" id="RU361153"/>
    </source>
</evidence>
<dbReference type="PANTHER" id="PTHR31297:SF43">
    <property type="entry name" value="GLUCAN 1,3-BETA-GLUCOSIDASE 3"/>
    <property type="match status" value="1"/>
</dbReference>
<dbReference type="FunCoup" id="A0A0C3FJ66">
    <property type="interactions" value="13"/>
</dbReference>
<accession>A0A0C3FJ66</accession>
<feature type="domain" description="Glycoside hydrolase family 5" evidence="5">
    <location>
        <begin position="99"/>
        <end position="376"/>
    </location>
</feature>
<dbReference type="Proteomes" id="UP000054166">
    <property type="component" value="Unassembled WGS sequence"/>
</dbReference>
<dbReference type="InterPro" id="IPR017853">
    <property type="entry name" value="GH"/>
</dbReference>
<evidence type="ECO:0000256" key="1">
    <source>
        <dbReference type="ARBA" id="ARBA00005641"/>
    </source>
</evidence>
<proteinExistence type="inferred from homology"/>
<keyword evidence="2 4" id="KW-0378">Hydrolase</keyword>
<dbReference type="Pfam" id="PF00150">
    <property type="entry name" value="Cellulase"/>
    <property type="match status" value="1"/>
</dbReference>
<organism evidence="6 7">
    <name type="scientific">Piloderma croceum (strain F 1598)</name>
    <dbReference type="NCBI Taxonomy" id="765440"/>
    <lineage>
        <taxon>Eukaryota</taxon>
        <taxon>Fungi</taxon>
        <taxon>Dikarya</taxon>
        <taxon>Basidiomycota</taxon>
        <taxon>Agaricomycotina</taxon>
        <taxon>Agaricomycetes</taxon>
        <taxon>Agaricomycetidae</taxon>
        <taxon>Atheliales</taxon>
        <taxon>Atheliaceae</taxon>
        <taxon>Piloderma</taxon>
    </lineage>
</organism>
<reference evidence="6 7" key="1">
    <citation type="submission" date="2014-04" db="EMBL/GenBank/DDBJ databases">
        <authorList>
            <consortium name="DOE Joint Genome Institute"/>
            <person name="Kuo A."/>
            <person name="Tarkka M."/>
            <person name="Buscot F."/>
            <person name="Kohler A."/>
            <person name="Nagy L.G."/>
            <person name="Floudas D."/>
            <person name="Copeland A."/>
            <person name="Barry K.W."/>
            <person name="Cichocki N."/>
            <person name="Veneault-Fourrey C."/>
            <person name="LaButti K."/>
            <person name="Lindquist E.A."/>
            <person name="Lipzen A."/>
            <person name="Lundell T."/>
            <person name="Morin E."/>
            <person name="Murat C."/>
            <person name="Sun H."/>
            <person name="Tunlid A."/>
            <person name="Henrissat B."/>
            <person name="Grigoriev I.V."/>
            <person name="Hibbett D.S."/>
            <person name="Martin F."/>
            <person name="Nordberg H.P."/>
            <person name="Cantor M.N."/>
            <person name="Hua S.X."/>
        </authorList>
    </citation>
    <scope>NUCLEOTIDE SEQUENCE [LARGE SCALE GENOMIC DNA]</scope>
    <source>
        <strain evidence="6 7">F 1598</strain>
    </source>
</reference>
<dbReference type="GO" id="GO:0009986">
    <property type="term" value="C:cell surface"/>
    <property type="evidence" value="ECO:0007669"/>
    <property type="project" value="TreeGrafter"/>
</dbReference>
<keyword evidence="3 4" id="KW-0326">Glycosidase</keyword>
<evidence type="ECO:0000256" key="2">
    <source>
        <dbReference type="ARBA" id="ARBA00022801"/>
    </source>
</evidence>
<dbReference type="InterPro" id="IPR001547">
    <property type="entry name" value="Glyco_hydro_5"/>
</dbReference>
<dbReference type="GO" id="GO:0046557">
    <property type="term" value="F:glucan endo-1,6-beta-glucosidase activity"/>
    <property type="evidence" value="ECO:0007669"/>
    <property type="project" value="TreeGrafter"/>
</dbReference>
<reference evidence="7" key="2">
    <citation type="submission" date="2015-01" db="EMBL/GenBank/DDBJ databases">
        <title>Evolutionary Origins and Diversification of the Mycorrhizal Mutualists.</title>
        <authorList>
            <consortium name="DOE Joint Genome Institute"/>
            <consortium name="Mycorrhizal Genomics Consortium"/>
            <person name="Kohler A."/>
            <person name="Kuo A."/>
            <person name="Nagy L.G."/>
            <person name="Floudas D."/>
            <person name="Copeland A."/>
            <person name="Barry K.W."/>
            <person name="Cichocki N."/>
            <person name="Veneault-Fourrey C."/>
            <person name="LaButti K."/>
            <person name="Lindquist E.A."/>
            <person name="Lipzen A."/>
            <person name="Lundell T."/>
            <person name="Morin E."/>
            <person name="Murat C."/>
            <person name="Riley R."/>
            <person name="Ohm R."/>
            <person name="Sun H."/>
            <person name="Tunlid A."/>
            <person name="Henrissat B."/>
            <person name="Grigoriev I.V."/>
            <person name="Hibbett D.S."/>
            <person name="Martin F."/>
        </authorList>
    </citation>
    <scope>NUCLEOTIDE SEQUENCE [LARGE SCALE GENOMIC DNA]</scope>
    <source>
        <strain evidence="7">F 1598</strain>
    </source>
</reference>
<evidence type="ECO:0000313" key="6">
    <source>
        <dbReference type="EMBL" id="KIM84470.1"/>
    </source>
</evidence>
<keyword evidence="7" id="KW-1185">Reference proteome</keyword>
<name>A0A0C3FJ66_PILCF</name>
<gene>
    <name evidence="6" type="ORF">PILCRDRAFT_818036</name>
</gene>
<dbReference type="GO" id="GO:0005576">
    <property type="term" value="C:extracellular region"/>
    <property type="evidence" value="ECO:0007669"/>
    <property type="project" value="TreeGrafter"/>
</dbReference>
<evidence type="ECO:0000256" key="3">
    <source>
        <dbReference type="ARBA" id="ARBA00023295"/>
    </source>
</evidence>
<protein>
    <submittedName>
        <fullName evidence="6">Glycoside hydrolase family 5 protein</fullName>
    </submittedName>
</protein>
<dbReference type="InterPro" id="IPR050386">
    <property type="entry name" value="Glycosyl_hydrolase_5"/>
</dbReference>
<evidence type="ECO:0000259" key="5">
    <source>
        <dbReference type="Pfam" id="PF00150"/>
    </source>
</evidence>
<dbReference type="EMBL" id="KN832987">
    <property type="protein sequence ID" value="KIM84470.1"/>
    <property type="molecule type" value="Genomic_DNA"/>
</dbReference>
<dbReference type="OrthoDB" id="1887033at2759"/>
<dbReference type="InParanoid" id="A0A0C3FJ66"/>
<dbReference type="Gene3D" id="3.20.20.80">
    <property type="entry name" value="Glycosidases"/>
    <property type="match status" value="1"/>
</dbReference>
<dbReference type="HOGENOM" id="CLU_004624_8_2_1"/>
<evidence type="ECO:0000313" key="7">
    <source>
        <dbReference type="Proteomes" id="UP000054166"/>
    </source>
</evidence>
<dbReference type="STRING" id="765440.A0A0C3FJ66"/>
<dbReference type="SUPFAM" id="SSF51445">
    <property type="entry name" value="(Trans)glycosidases"/>
    <property type="match status" value="1"/>
</dbReference>
<dbReference type="GO" id="GO:0009251">
    <property type="term" value="P:glucan catabolic process"/>
    <property type="evidence" value="ECO:0007669"/>
    <property type="project" value="TreeGrafter"/>
</dbReference>
<dbReference type="AlphaFoldDB" id="A0A0C3FJ66"/>
<comment type="similarity">
    <text evidence="1 4">Belongs to the glycosyl hydrolase 5 (cellulase A) family.</text>
</comment>
<dbReference type="PANTHER" id="PTHR31297">
    <property type="entry name" value="GLUCAN ENDO-1,6-BETA-GLUCOSIDASE B"/>
    <property type="match status" value="1"/>
</dbReference>
<sequence length="521" mass="58809">MHKLTSLLHKISKPKDSHSAGSPLQSNLTCCEQDLYRYRKQRGVNLGSWFVLESWISPSPFRFAKTPAQSDLDVAQGSHAKEVLKNHWDSWIVEEDWNWIRERGLNTVRIPIGYYHLCGIDPSVLHHTEFDGLHDIFEGAWNRITNAIVMAHRFGIGVLLDLHAAPGSQNADSHSGVSSHKAHFLKPAHMERTIHILRILLSSISSFPNIVGIELLNEPQPGDKGHNTLKTWYTNTIHELRSLDSGIPIYLSDCWQTDDYAGYIASLPQSLSITALDHHLYRCFTVSDTHTPISEHTHSLTNASAATPQLFARVSSKLTSCSSAIVVGEWSGAVHPGSLHGLSSEGETKARREYVNAQLELYERYCAGWYFWTYKKEQSGDRGWSLKDAVGSSVFPQFVGMRVRIRCNGNEDEIKSRKNSANKKALSDHSAYWSKYSGDYQHWRFAEGFCRGWDDAYMFFASSSGNEPSRSAHELGFIGAWTKRAVANHMKEKGESHAWEFEHGLSQGLYAARQDIELIYC</sequence>